<dbReference type="InterPro" id="IPR029044">
    <property type="entry name" value="Nucleotide-diphossugar_trans"/>
</dbReference>
<dbReference type="PANTHER" id="PTHR43179:SF7">
    <property type="entry name" value="RHAMNOSYLTRANSFERASE WBBL"/>
    <property type="match status" value="1"/>
</dbReference>
<evidence type="ECO:0000259" key="1">
    <source>
        <dbReference type="Pfam" id="PF00535"/>
    </source>
</evidence>
<dbReference type="PANTHER" id="PTHR43179">
    <property type="entry name" value="RHAMNOSYLTRANSFERASE WBBL"/>
    <property type="match status" value="1"/>
</dbReference>
<keyword evidence="2" id="KW-0328">Glycosyltransferase</keyword>
<evidence type="ECO:0000313" key="3">
    <source>
        <dbReference type="Proteomes" id="UP001224516"/>
    </source>
</evidence>
<feature type="domain" description="Glycosyltransferase 2-like" evidence="1">
    <location>
        <begin position="624"/>
        <end position="705"/>
    </location>
</feature>
<organism evidence="2 3">
    <name type="scientific">Chromobacterium amazonense</name>
    <dbReference type="NCBI Taxonomy" id="1382803"/>
    <lineage>
        <taxon>Bacteria</taxon>
        <taxon>Pseudomonadati</taxon>
        <taxon>Pseudomonadota</taxon>
        <taxon>Betaproteobacteria</taxon>
        <taxon>Neisseriales</taxon>
        <taxon>Chromobacteriaceae</taxon>
        <taxon>Chromobacterium</taxon>
    </lineage>
</organism>
<dbReference type="InterPro" id="IPR001173">
    <property type="entry name" value="Glyco_trans_2-like"/>
</dbReference>
<reference evidence="2 3" key="1">
    <citation type="submission" date="2023-12" db="EMBL/GenBank/DDBJ databases">
        <title>Evaluation and characterization of a potential secondary metabolite violacein from indigenous Chromobacterium amazonense SAM215.</title>
        <authorList>
            <person name="Tarafdar M.R."/>
            <person name="Abedin S.M."/>
            <person name="Atiqua A."/>
            <person name="Saha A."/>
            <person name="Khan S.N."/>
        </authorList>
    </citation>
    <scope>NUCLEOTIDE SEQUENCE [LARGE SCALE GENOMIC DNA]</scope>
    <source>
        <strain evidence="2 3">SAM215</strain>
    </source>
</reference>
<keyword evidence="2" id="KW-0808">Transferase</keyword>
<dbReference type="Pfam" id="PF00535">
    <property type="entry name" value="Glycos_transf_2"/>
    <property type="match status" value="1"/>
</dbReference>
<dbReference type="EMBL" id="JAVFJF020000040">
    <property type="protein sequence ID" value="MEJ8676256.1"/>
    <property type="molecule type" value="Genomic_DNA"/>
</dbReference>
<gene>
    <name evidence="2" type="ORF">QCL97_016095</name>
</gene>
<protein>
    <submittedName>
        <fullName evidence="2">Glycosyltransferase</fullName>
        <ecNumber evidence="2">2.4.-.-</ecNumber>
    </submittedName>
</protein>
<evidence type="ECO:0000313" key="2">
    <source>
        <dbReference type="EMBL" id="MEJ8676256.1"/>
    </source>
</evidence>
<dbReference type="RefSeq" id="WP_307909750.1">
    <property type="nucleotide sequence ID" value="NZ_JAVFJF020000040.1"/>
</dbReference>
<dbReference type="GO" id="GO:0016757">
    <property type="term" value="F:glycosyltransferase activity"/>
    <property type="evidence" value="ECO:0007669"/>
    <property type="project" value="UniProtKB-KW"/>
</dbReference>
<name>A0ABU8V6P1_9NEIS</name>
<dbReference type="EC" id="2.4.-.-" evidence="2"/>
<dbReference type="SUPFAM" id="SSF53448">
    <property type="entry name" value="Nucleotide-diphospho-sugar transferases"/>
    <property type="match status" value="2"/>
</dbReference>
<dbReference type="SUPFAM" id="SSF53756">
    <property type="entry name" value="UDP-Glycosyltransferase/glycogen phosphorylase"/>
    <property type="match status" value="1"/>
</dbReference>
<dbReference type="Gene3D" id="3.90.550.10">
    <property type="entry name" value="Spore Coat Polysaccharide Biosynthesis Protein SpsA, Chain A"/>
    <property type="match status" value="2"/>
</dbReference>
<keyword evidence="3" id="KW-1185">Reference proteome</keyword>
<accession>A0ABU8V6P1</accession>
<comment type="caution">
    <text evidence="2">The sequence shown here is derived from an EMBL/GenBank/DDBJ whole genome shotgun (WGS) entry which is preliminary data.</text>
</comment>
<proteinExistence type="predicted"/>
<dbReference type="Proteomes" id="UP001224516">
    <property type="component" value="Unassembled WGS sequence"/>
</dbReference>
<sequence>MKIDKDFYDLERRPYYIYAPGYRRTSVGVRALHLLCHYLNKMGEEAYVLTTEIDITLRTPVLTKQIINRHKAANRSPIGIYPEITHGNPLRTSSVVRYILNHPGLLGGPKQYNKTDMLLYWVDEYVDFSKTPNPHYLHIPTIDTSLFNNLNNNHDSNRQSILVYPGRYEEAEQNHPELFNGTTIITADWPQSHEELAALFRKGKVLYCFANSSILSEALLCGCPVVFKDSPYTRRPDNMEGENLTLLMPGITTEDTPQAIERARRQLKWFDLIYNQHLIELPSQLKSFITASQQLPKIGPELFDSIIFDPPSEDHDPEQTSYQNWLRQRRASPSGNATHASLPNSGDNDQAKFILLMPLRLEQLQESMKTIASLIRQSHGKWQLILIADFDAPSAIFTSSESIGWLRIDDANDSNKLTEAYSAILNALPSDWVSIIPPGTELEEYALATLQNHARRNPEWLAIYSDHDFLDAKGKRCRPAFKPDFNLDYLRCTDYISHAICFKSTALQATEAYSNSPGADNYDAILRIHDRFGGAAIGHISEPLVHQPSAKPDIKTSHAARAQALSAHLSRNRIDAEITQGMQEDTFHIRYPLTEQALVSIIIADDDSLLYLSSCLAALGAATDYSRYEILVVAQDAVELPPGARLIEADAEKSLIQRYQEGARQAQGDYLLFLDSRLEAVQPDWLRRLLSLAARPDTGAVSPRLLTADASRIWRGPYLLGADGCAASLMAGQAIDAAGHLNRQHVEHDVSAVALDCLLIAKSLYQELGGLNAALNTQASAGIDLCLKVRATGKLIAWTPFASLLHHATTAETIDLSDAEQATLRRLWRNALDQDPAYNIQLSLDSSRAFRVEELFTTNWHANLEPLPRVLALENAQDGRDRFLQAMTQMTHQGSCLSAVVRSGKRLPTISEIERLAPDVIIQPLRLDAAFLAWHAQYRQYRSKSRSIFTADARLMSDTLSQYDAKLLQNLAQQADRIIVPTAPLQDWLSRFAADVRVVPDTLDDECWGERIAIRRIGVKMRVGWVADAQDEQDLLLMQNVVAKTISEIDWIAFGYCPDLMRPYLAEHHPGDIADEAYPDKLANLGLDLAILPKAIHAGNEAASLLRLLEFGALGIPVVCTDILPFQTAPACVARLSNDATEWMQTLQEKLADRNACHHSGEELRNWVKQHHMLSQNLHYWREALAF</sequence>